<evidence type="ECO:0000313" key="2">
    <source>
        <dbReference type="Proteomes" id="UP000299102"/>
    </source>
</evidence>
<comment type="caution">
    <text evidence="1">The sequence shown here is derived from an EMBL/GenBank/DDBJ whole genome shotgun (WGS) entry which is preliminary data.</text>
</comment>
<protein>
    <submittedName>
        <fullName evidence="1">Uncharacterized protein</fullName>
    </submittedName>
</protein>
<dbReference type="EMBL" id="BGZK01000640">
    <property type="protein sequence ID" value="GBP54159.1"/>
    <property type="molecule type" value="Genomic_DNA"/>
</dbReference>
<accession>A0A4C1WV92</accession>
<dbReference type="Proteomes" id="UP000299102">
    <property type="component" value="Unassembled WGS sequence"/>
</dbReference>
<organism evidence="1 2">
    <name type="scientific">Eumeta variegata</name>
    <name type="common">Bagworm moth</name>
    <name type="synonym">Eumeta japonica</name>
    <dbReference type="NCBI Taxonomy" id="151549"/>
    <lineage>
        <taxon>Eukaryota</taxon>
        <taxon>Metazoa</taxon>
        <taxon>Ecdysozoa</taxon>
        <taxon>Arthropoda</taxon>
        <taxon>Hexapoda</taxon>
        <taxon>Insecta</taxon>
        <taxon>Pterygota</taxon>
        <taxon>Neoptera</taxon>
        <taxon>Endopterygota</taxon>
        <taxon>Lepidoptera</taxon>
        <taxon>Glossata</taxon>
        <taxon>Ditrysia</taxon>
        <taxon>Tineoidea</taxon>
        <taxon>Psychidae</taxon>
        <taxon>Oiketicinae</taxon>
        <taxon>Eumeta</taxon>
    </lineage>
</organism>
<gene>
    <name evidence="1" type="ORF">EVAR_46525_1</name>
</gene>
<name>A0A4C1WV92_EUMVA</name>
<keyword evidence="2" id="KW-1185">Reference proteome</keyword>
<dbReference type="AlphaFoldDB" id="A0A4C1WV92"/>
<evidence type="ECO:0000313" key="1">
    <source>
        <dbReference type="EMBL" id="GBP54159.1"/>
    </source>
</evidence>
<reference evidence="1 2" key="1">
    <citation type="journal article" date="2019" name="Commun. Biol.">
        <title>The bagworm genome reveals a unique fibroin gene that provides high tensile strength.</title>
        <authorList>
            <person name="Kono N."/>
            <person name="Nakamura H."/>
            <person name="Ohtoshi R."/>
            <person name="Tomita M."/>
            <person name="Numata K."/>
            <person name="Arakawa K."/>
        </authorList>
    </citation>
    <scope>NUCLEOTIDE SEQUENCE [LARGE SCALE GENOMIC DNA]</scope>
</reference>
<sequence>METLKLYNHVLLNSTIFILLKNVMWNRRHFIYAAYWRDKRAGEPPISKWLPPTSNPKSGPSASLNKMSNKWRIGLAEGLKGSSLGPGPPWATRTFTRRNTTAQFAAHVHILRVVAHWFSRLIFVLHTVGHSIVLPQLKAIHQRYDILHYNQKHYKGILLYLYSSVVQCSV</sequence>
<proteinExistence type="predicted"/>